<evidence type="ECO:0000256" key="1">
    <source>
        <dbReference type="ARBA" id="ARBA00022741"/>
    </source>
</evidence>
<feature type="region of interest" description="Disordered" evidence="3">
    <location>
        <begin position="1"/>
        <end position="58"/>
    </location>
</feature>
<keyword evidence="2" id="KW-0342">GTP-binding</keyword>
<dbReference type="InterPro" id="IPR027417">
    <property type="entry name" value="P-loop_NTPase"/>
</dbReference>
<dbReference type="InterPro" id="IPR006073">
    <property type="entry name" value="GTP-bd"/>
</dbReference>
<evidence type="ECO:0000313" key="5">
    <source>
        <dbReference type="EMBL" id="CAK7237071.1"/>
    </source>
</evidence>
<feature type="compositionally biased region" description="Polar residues" evidence="3">
    <location>
        <begin position="1"/>
        <end position="10"/>
    </location>
</feature>
<feature type="region of interest" description="Disordered" evidence="3">
    <location>
        <begin position="120"/>
        <end position="160"/>
    </location>
</feature>
<reference evidence="5 6" key="1">
    <citation type="submission" date="2024-01" db="EMBL/GenBank/DDBJ databases">
        <authorList>
            <person name="Allen C."/>
            <person name="Tagirdzhanova G."/>
        </authorList>
    </citation>
    <scope>NUCLEOTIDE SEQUENCE [LARGE SCALE GENOMIC DNA]</scope>
</reference>
<dbReference type="Gene3D" id="3.40.50.300">
    <property type="entry name" value="P-loop containing nucleotide triphosphate hydrolases"/>
    <property type="match status" value="1"/>
</dbReference>
<dbReference type="InterPro" id="IPR023179">
    <property type="entry name" value="GTP-bd_ortho_bundle_sf"/>
</dbReference>
<evidence type="ECO:0000259" key="4">
    <source>
        <dbReference type="Pfam" id="PF01926"/>
    </source>
</evidence>
<dbReference type="EMBL" id="CAWUHB010000134">
    <property type="protein sequence ID" value="CAK7237071.1"/>
    <property type="molecule type" value="Genomic_DNA"/>
</dbReference>
<feature type="compositionally biased region" description="Low complexity" evidence="3">
    <location>
        <begin position="36"/>
        <end position="51"/>
    </location>
</feature>
<gene>
    <name evidence="5" type="primary">mtg1</name>
    <name evidence="5" type="ORF">SCUCBS95973_009823</name>
</gene>
<feature type="domain" description="G" evidence="4">
    <location>
        <begin position="253"/>
        <end position="330"/>
    </location>
</feature>
<comment type="caution">
    <text evidence="5">The sequence shown here is derived from an EMBL/GenBank/DDBJ whole genome shotgun (WGS) entry which is preliminary data.</text>
</comment>
<evidence type="ECO:0000256" key="2">
    <source>
        <dbReference type="ARBA" id="ARBA00023134"/>
    </source>
</evidence>
<dbReference type="PANTHER" id="PTHR45782:SF4">
    <property type="entry name" value="MITOCHONDRIAL RIBOSOME-ASSOCIATED GTPASE 1"/>
    <property type="match status" value="1"/>
</dbReference>
<dbReference type="Proteomes" id="UP001642405">
    <property type="component" value="Unassembled WGS sequence"/>
</dbReference>
<dbReference type="PANTHER" id="PTHR45782">
    <property type="entry name" value="MITOCHONDRIAL RIBOSOME-ASSOCIATED GTPASE 1"/>
    <property type="match status" value="1"/>
</dbReference>
<sequence length="490" mass="51678">MSSGWDQSGLQGLAKAASQPWRRNFTASARPRRSGDASSSAGEAAAPKPAAFPDFTPRTVYEPSTGVPRSYFIGHHRAAIDHMRRVLATVGLVIECRDMRVPLTAWNPLLESSLMGTGVATETEAGSGSGGGKGVNSTSLPGLSGPVRAAGHAPLPSATTERSRIVVYTKRDLVVDGGRQSRPGASSLSPSQSDLRRLASFHGKDADAVLFVGSDSKDAKDSAASKREASKLLAAVREAARRHGEQSLMGLRALIVGMPNAGKSTLLNRLRARGMVDASRRKKAAATGAQPGVTRKLGTPVRILDDAAEPDPELRGNGGGVLVMDTPGVFVPYVADPEAMLKLALVGCVREGLVPPVALADYLLFQLNKRDPALYTTLFKMDAPVEDVHVLLDIIGRRIGKLGRGGVPSHEAAAQHFITAWRRGKLGLFCLDNLDAESLAAAHESARQGPPLSMNQARKQEKERRKARQVAKHTGGEDTSIASAGSPGAA</sequence>
<keyword evidence="6" id="KW-1185">Reference proteome</keyword>
<dbReference type="Pfam" id="PF01926">
    <property type="entry name" value="MMR_HSR1"/>
    <property type="match status" value="1"/>
</dbReference>
<dbReference type="SUPFAM" id="SSF52540">
    <property type="entry name" value="P-loop containing nucleoside triphosphate hydrolases"/>
    <property type="match status" value="1"/>
</dbReference>
<dbReference type="Gene3D" id="1.10.1580.10">
    <property type="match status" value="1"/>
</dbReference>
<name>A0ABP0CYQ4_9PEZI</name>
<protein>
    <submittedName>
        <fullName evidence="5">Mitochondrial GTPase 1</fullName>
    </submittedName>
</protein>
<organism evidence="5 6">
    <name type="scientific">Sporothrix curviconia</name>
    <dbReference type="NCBI Taxonomy" id="1260050"/>
    <lineage>
        <taxon>Eukaryota</taxon>
        <taxon>Fungi</taxon>
        <taxon>Dikarya</taxon>
        <taxon>Ascomycota</taxon>
        <taxon>Pezizomycotina</taxon>
        <taxon>Sordariomycetes</taxon>
        <taxon>Sordariomycetidae</taxon>
        <taxon>Ophiostomatales</taxon>
        <taxon>Ophiostomataceae</taxon>
        <taxon>Sporothrix</taxon>
    </lineage>
</organism>
<feature type="region of interest" description="Disordered" evidence="3">
    <location>
        <begin position="442"/>
        <end position="490"/>
    </location>
</feature>
<evidence type="ECO:0000256" key="3">
    <source>
        <dbReference type="SAM" id="MobiDB-lite"/>
    </source>
</evidence>
<keyword evidence="1" id="KW-0547">Nucleotide-binding</keyword>
<proteinExistence type="predicted"/>
<evidence type="ECO:0000313" key="6">
    <source>
        <dbReference type="Proteomes" id="UP001642405"/>
    </source>
</evidence>
<accession>A0ABP0CYQ4</accession>